<keyword evidence="7 8" id="KW-0472">Membrane</keyword>
<protein>
    <submittedName>
        <fullName evidence="9">Phosphatidylinositol glycan, class F</fullName>
    </submittedName>
</protein>
<dbReference type="UniPathway" id="UPA00196"/>
<dbReference type="STRING" id="1890364.A0A2P6NTT6"/>
<keyword evidence="6 8" id="KW-1133">Transmembrane helix</keyword>
<evidence type="ECO:0000256" key="8">
    <source>
        <dbReference type="SAM" id="Phobius"/>
    </source>
</evidence>
<dbReference type="AlphaFoldDB" id="A0A2P6NTT6"/>
<dbReference type="OrthoDB" id="17366at2759"/>
<evidence type="ECO:0000256" key="7">
    <source>
        <dbReference type="ARBA" id="ARBA00023136"/>
    </source>
</evidence>
<keyword evidence="5" id="KW-0256">Endoplasmic reticulum</keyword>
<dbReference type="InParanoid" id="A0A2P6NTT6"/>
<evidence type="ECO:0000256" key="3">
    <source>
        <dbReference type="ARBA" id="ARBA00022502"/>
    </source>
</evidence>
<comment type="pathway">
    <text evidence="2">Glycolipid biosynthesis; glycosylphosphatidylinositol-anchor biosynthesis.</text>
</comment>
<evidence type="ECO:0000313" key="10">
    <source>
        <dbReference type="Proteomes" id="UP000241769"/>
    </source>
</evidence>
<dbReference type="FunCoup" id="A0A2P6NTT6">
    <property type="interactions" value="2"/>
</dbReference>
<proteinExistence type="predicted"/>
<comment type="subcellular location">
    <subcellularLocation>
        <location evidence="1">Endoplasmic reticulum membrane</location>
        <topology evidence="1">Multi-pass membrane protein</topology>
    </subcellularLocation>
</comment>
<evidence type="ECO:0000313" key="9">
    <source>
        <dbReference type="EMBL" id="PRP87374.1"/>
    </source>
</evidence>
<evidence type="ECO:0000256" key="1">
    <source>
        <dbReference type="ARBA" id="ARBA00004477"/>
    </source>
</evidence>
<dbReference type="Proteomes" id="UP000241769">
    <property type="component" value="Unassembled WGS sequence"/>
</dbReference>
<sequence>MKARPTEASFLLLLSSIVAFSLPYQFGWDLFQPDQTVTFVGTFVGIFVFHFIGIIYGASCLDHFLNTLSWACLHSIYISLPLSFAHQFSSEAYYNIVHNFFRPTTHVERSVSFPIIGATIGSWIGALPIPLDWDRPWQQWPISCVIGCVVGHSCGVLIAIIASRYKSQGMHL</sequence>
<comment type="caution">
    <text evidence="9">The sequence shown here is derived from an EMBL/GenBank/DDBJ whole genome shotgun (WGS) entry which is preliminary data.</text>
</comment>
<dbReference type="Pfam" id="PF06699">
    <property type="entry name" value="PIG-F"/>
    <property type="match status" value="1"/>
</dbReference>
<feature type="transmembrane region" description="Helical" evidence="8">
    <location>
        <begin position="37"/>
        <end position="57"/>
    </location>
</feature>
<dbReference type="InterPro" id="IPR009580">
    <property type="entry name" value="GPI_biosynthesis_protein_Pig-F"/>
</dbReference>
<keyword evidence="10" id="KW-1185">Reference proteome</keyword>
<dbReference type="GO" id="GO:0005789">
    <property type="term" value="C:endoplasmic reticulum membrane"/>
    <property type="evidence" value="ECO:0007669"/>
    <property type="project" value="UniProtKB-SubCell"/>
</dbReference>
<keyword evidence="4 8" id="KW-0812">Transmembrane</keyword>
<name>A0A2P6NTT6_9EUKA</name>
<evidence type="ECO:0000256" key="6">
    <source>
        <dbReference type="ARBA" id="ARBA00022989"/>
    </source>
</evidence>
<organism evidence="9 10">
    <name type="scientific">Planoprotostelium fungivorum</name>
    <dbReference type="NCBI Taxonomy" id="1890364"/>
    <lineage>
        <taxon>Eukaryota</taxon>
        <taxon>Amoebozoa</taxon>
        <taxon>Evosea</taxon>
        <taxon>Variosea</taxon>
        <taxon>Cavosteliida</taxon>
        <taxon>Cavosteliaceae</taxon>
        <taxon>Planoprotostelium</taxon>
    </lineage>
</organism>
<gene>
    <name evidence="9" type="ORF">PROFUN_01636</name>
</gene>
<feature type="transmembrane region" description="Helical" evidence="8">
    <location>
        <begin position="140"/>
        <end position="162"/>
    </location>
</feature>
<keyword evidence="3" id="KW-0337">GPI-anchor biosynthesis</keyword>
<dbReference type="EMBL" id="MDYQ01000021">
    <property type="protein sequence ID" value="PRP87374.1"/>
    <property type="molecule type" value="Genomic_DNA"/>
</dbReference>
<dbReference type="GO" id="GO:0006506">
    <property type="term" value="P:GPI anchor biosynthetic process"/>
    <property type="evidence" value="ECO:0007669"/>
    <property type="project" value="UniProtKB-UniPathway"/>
</dbReference>
<reference evidence="9 10" key="1">
    <citation type="journal article" date="2018" name="Genome Biol. Evol.">
        <title>Multiple Roots of Fruiting Body Formation in Amoebozoa.</title>
        <authorList>
            <person name="Hillmann F."/>
            <person name="Forbes G."/>
            <person name="Novohradska S."/>
            <person name="Ferling I."/>
            <person name="Riege K."/>
            <person name="Groth M."/>
            <person name="Westermann M."/>
            <person name="Marz M."/>
            <person name="Spaller T."/>
            <person name="Winckler T."/>
            <person name="Schaap P."/>
            <person name="Glockner G."/>
        </authorList>
    </citation>
    <scope>NUCLEOTIDE SEQUENCE [LARGE SCALE GENOMIC DNA]</scope>
    <source>
        <strain evidence="9 10">Jena</strain>
    </source>
</reference>
<evidence type="ECO:0000256" key="5">
    <source>
        <dbReference type="ARBA" id="ARBA00022824"/>
    </source>
</evidence>
<evidence type="ECO:0000256" key="2">
    <source>
        <dbReference type="ARBA" id="ARBA00004687"/>
    </source>
</evidence>
<evidence type="ECO:0000256" key="4">
    <source>
        <dbReference type="ARBA" id="ARBA00022692"/>
    </source>
</evidence>
<accession>A0A2P6NTT6</accession>